<evidence type="ECO:0000256" key="6">
    <source>
        <dbReference type="ARBA" id="ARBA00039970"/>
    </source>
</evidence>
<dbReference type="Gene3D" id="3.40.50.300">
    <property type="entry name" value="P-loop containing nucleotide triphosphate hydrolases"/>
    <property type="match status" value="1"/>
</dbReference>
<dbReference type="InterPro" id="IPR027417">
    <property type="entry name" value="P-loop_NTPase"/>
</dbReference>
<comment type="similarity">
    <text evidence="2">Belongs to the PhoH family.</text>
</comment>
<comment type="subcellular location">
    <subcellularLocation>
        <location evidence="1">Cytoplasm</location>
    </subcellularLocation>
</comment>
<feature type="region of interest" description="Disordered" evidence="7">
    <location>
        <begin position="357"/>
        <end position="382"/>
    </location>
</feature>
<protein>
    <recommendedName>
        <fullName evidence="6">PhoH-like protein</fullName>
    </recommendedName>
</protein>
<reference evidence="9 10" key="1">
    <citation type="submission" date="2017-06" db="EMBL/GenBank/DDBJ databases">
        <authorList>
            <consortium name="Pathogen Informatics"/>
        </authorList>
    </citation>
    <scope>NUCLEOTIDE SEQUENCE [LARGE SCALE GENOMIC DNA]</scope>
    <source>
        <strain evidence="9 10">NCTC13039</strain>
    </source>
</reference>
<evidence type="ECO:0000259" key="8">
    <source>
        <dbReference type="Pfam" id="PF02562"/>
    </source>
</evidence>
<feature type="compositionally biased region" description="Basic and acidic residues" evidence="7">
    <location>
        <begin position="373"/>
        <end position="382"/>
    </location>
</feature>
<sequence length="382" mass="42036">MSDQPPIDDYPSDAGADTAQPSSARLDTALEAIPSGHEHNPDSHKLAIVVPENLSMAALLGAHDTVLRAIERAFPHVDIYVRGNELTAEGSSDELAILEKLINELLHILHAGRHLDKDAVERSVRMLRENTKERPADVLTTNIISSRGTTIRPKTLGQKRYVDAIDTHTVNFGIGPAGTGKTYLAMAKAVQALQAKQVNRIILTRPAVEAGEKLGFLPGTLTDKIDPYLRPLYDALHDMVDPDSIPRLMATGTIEVAPLAFMRGRTINDAFIILDEAQNTTPEQMKMFLTRLGFGSKIVVTGDITQVDLPGGTQSGLRVVHNILANIEDIHFSYLTAEDVVRHRLVGEIVEAYGRWDATHQQPQTRRHNPHTTTEHPAQEQQ</sequence>
<evidence type="ECO:0000256" key="5">
    <source>
        <dbReference type="ARBA" id="ARBA00022840"/>
    </source>
</evidence>
<dbReference type="InterPro" id="IPR051451">
    <property type="entry name" value="PhoH2-like"/>
</dbReference>
<evidence type="ECO:0000256" key="4">
    <source>
        <dbReference type="ARBA" id="ARBA00022741"/>
    </source>
</evidence>
<feature type="domain" description="PhoH-like protein" evidence="8">
    <location>
        <begin position="151"/>
        <end position="353"/>
    </location>
</feature>
<keyword evidence="3" id="KW-0963">Cytoplasm</keyword>
<evidence type="ECO:0000256" key="2">
    <source>
        <dbReference type="ARBA" id="ARBA00010393"/>
    </source>
</evidence>
<dbReference type="SUPFAM" id="SSF52540">
    <property type="entry name" value="P-loop containing nucleoside triphosphate hydrolases"/>
    <property type="match status" value="1"/>
</dbReference>
<dbReference type="EMBL" id="LT906453">
    <property type="protein sequence ID" value="SNV22442.1"/>
    <property type="molecule type" value="Genomic_DNA"/>
</dbReference>
<dbReference type="STRING" id="1121387.GCA_000429885_02192"/>
<dbReference type="OrthoDB" id="9805148at2"/>
<evidence type="ECO:0000313" key="10">
    <source>
        <dbReference type="Proteomes" id="UP000242637"/>
    </source>
</evidence>
<dbReference type="GO" id="GO:0005524">
    <property type="term" value="F:ATP binding"/>
    <property type="evidence" value="ECO:0007669"/>
    <property type="project" value="UniProtKB-KW"/>
</dbReference>
<evidence type="ECO:0000313" key="9">
    <source>
        <dbReference type="EMBL" id="SNV22442.1"/>
    </source>
</evidence>
<proteinExistence type="inferred from homology"/>
<evidence type="ECO:0000256" key="1">
    <source>
        <dbReference type="ARBA" id="ARBA00004496"/>
    </source>
</evidence>
<name>A0A239VJY4_9MICO</name>
<evidence type="ECO:0000256" key="7">
    <source>
        <dbReference type="SAM" id="MobiDB-lite"/>
    </source>
</evidence>
<dbReference type="FunFam" id="3.40.50.300:FF:000013">
    <property type="entry name" value="PhoH family ATPase"/>
    <property type="match status" value="1"/>
</dbReference>
<dbReference type="KEGG" id="dco:SAMEA4475696_1526"/>
<organism evidence="9 10">
    <name type="scientific">Dermatophilus congolensis</name>
    <dbReference type="NCBI Taxonomy" id="1863"/>
    <lineage>
        <taxon>Bacteria</taxon>
        <taxon>Bacillati</taxon>
        <taxon>Actinomycetota</taxon>
        <taxon>Actinomycetes</taxon>
        <taxon>Micrococcales</taxon>
        <taxon>Dermatophilaceae</taxon>
        <taxon>Dermatophilus</taxon>
    </lineage>
</organism>
<dbReference type="PANTHER" id="PTHR30473:SF1">
    <property type="entry name" value="PHOH-LIKE PROTEIN"/>
    <property type="match status" value="1"/>
</dbReference>
<dbReference type="Proteomes" id="UP000242637">
    <property type="component" value="Chromosome 1"/>
</dbReference>
<accession>A0A239VJY4</accession>
<dbReference type="Pfam" id="PF02562">
    <property type="entry name" value="PhoH"/>
    <property type="match status" value="1"/>
</dbReference>
<dbReference type="PANTHER" id="PTHR30473">
    <property type="entry name" value="PROTEIN PHOH"/>
    <property type="match status" value="1"/>
</dbReference>
<feature type="region of interest" description="Disordered" evidence="7">
    <location>
        <begin position="1"/>
        <end position="22"/>
    </location>
</feature>
<keyword evidence="5" id="KW-0067">ATP-binding</keyword>
<keyword evidence="10" id="KW-1185">Reference proteome</keyword>
<keyword evidence="4" id="KW-0547">Nucleotide-binding</keyword>
<dbReference type="AlphaFoldDB" id="A0A239VJY4"/>
<evidence type="ECO:0000256" key="3">
    <source>
        <dbReference type="ARBA" id="ARBA00022490"/>
    </source>
</evidence>
<dbReference type="InterPro" id="IPR003714">
    <property type="entry name" value="PhoH"/>
</dbReference>
<gene>
    <name evidence="9" type="primary">ybeZ</name>
    <name evidence="9" type="ORF">SAMEA4475696_01526</name>
</gene>
<dbReference type="GO" id="GO:0005829">
    <property type="term" value="C:cytosol"/>
    <property type="evidence" value="ECO:0007669"/>
    <property type="project" value="TreeGrafter"/>
</dbReference>